<feature type="compositionally biased region" description="Acidic residues" evidence="1">
    <location>
        <begin position="49"/>
        <end position="59"/>
    </location>
</feature>
<evidence type="ECO:0000256" key="1">
    <source>
        <dbReference type="SAM" id="MobiDB-lite"/>
    </source>
</evidence>
<dbReference type="Proteomes" id="UP000092462">
    <property type="component" value="Unassembled WGS sequence"/>
</dbReference>
<feature type="region of interest" description="Disordered" evidence="1">
    <location>
        <begin position="1"/>
        <end position="22"/>
    </location>
</feature>
<dbReference type="InterPro" id="IPR008045">
    <property type="entry name" value="MCM2"/>
</dbReference>
<sequence length="230" mass="26757">MSQNTDSPIPPTPSDVDNEDQREIREALESPVGEFENAEELLGDMTVHEDEDEEGEELFGDNMENDYRPIPELDRYDEAVLDDEDDYSVISASERRAAEEEMRRRDRALGIVRDDRELLYDRSDDEDDIPRAKRRAAEKAAMGGELEDEEMVESIENLEDTKGHSTKEWVSMLAPRTEITNRFKNFLRTFVDDNGHLRYRERIKRMCEQNQSSFTVSYPEARLLLIKSCP</sequence>
<evidence type="ECO:0000313" key="4">
    <source>
        <dbReference type="Proteomes" id="UP000092462"/>
    </source>
</evidence>
<dbReference type="VEuPathDB" id="VectorBase:PPAI003397"/>
<feature type="region of interest" description="Disordered" evidence="1">
    <location>
        <begin position="45"/>
        <end position="69"/>
    </location>
</feature>
<reference evidence="3" key="1">
    <citation type="submission" date="2022-08" db="UniProtKB">
        <authorList>
            <consortium name="EnsemblMetazoa"/>
        </authorList>
    </citation>
    <scope>IDENTIFICATION</scope>
    <source>
        <strain evidence="3">Israel</strain>
    </source>
</reference>
<dbReference type="Pfam" id="PF14551">
    <property type="entry name" value="MCM_N"/>
    <property type="match status" value="1"/>
</dbReference>
<keyword evidence="4" id="KW-1185">Reference proteome</keyword>
<dbReference type="GO" id="GO:0042555">
    <property type="term" value="C:MCM complex"/>
    <property type="evidence" value="ECO:0007669"/>
    <property type="project" value="InterPro"/>
</dbReference>
<proteinExistence type="predicted"/>
<dbReference type="GO" id="GO:0003677">
    <property type="term" value="F:DNA binding"/>
    <property type="evidence" value="ECO:0007669"/>
    <property type="project" value="InterPro"/>
</dbReference>
<dbReference type="GO" id="GO:0005634">
    <property type="term" value="C:nucleus"/>
    <property type="evidence" value="ECO:0007669"/>
    <property type="project" value="InterPro"/>
</dbReference>
<evidence type="ECO:0000259" key="2">
    <source>
        <dbReference type="Pfam" id="PF14551"/>
    </source>
</evidence>
<organism evidence="3 4">
    <name type="scientific">Phlebotomus papatasi</name>
    <name type="common">Sandfly</name>
    <dbReference type="NCBI Taxonomy" id="29031"/>
    <lineage>
        <taxon>Eukaryota</taxon>
        <taxon>Metazoa</taxon>
        <taxon>Ecdysozoa</taxon>
        <taxon>Arthropoda</taxon>
        <taxon>Hexapoda</taxon>
        <taxon>Insecta</taxon>
        <taxon>Pterygota</taxon>
        <taxon>Neoptera</taxon>
        <taxon>Endopterygota</taxon>
        <taxon>Diptera</taxon>
        <taxon>Nematocera</taxon>
        <taxon>Psychodoidea</taxon>
        <taxon>Psychodidae</taxon>
        <taxon>Phlebotomus</taxon>
        <taxon>Phlebotomus</taxon>
    </lineage>
</organism>
<name>A0A1B0D774_PHLPP</name>
<dbReference type="VEuPathDB" id="VectorBase:PPAPM1_009650"/>
<dbReference type="InterPro" id="IPR027925">
    <property type="entry name" value="MCM_N"/>
</dbReference>
<dbReference type="Pfam" id="PF12619">
    <property type="entry name" value="MCM2_N"/>
    <property type="match status" value="1"/>
</dbReference>
<evidence type="ECO:0000313" key="3">
    <source>
        <dbReference type="EnsemblMetazoa" id="PPAI003397-PA"/>
    </source>
</evidence>
<dbReference type="Gene3D" id="3.30.1640.10">
    <property type="entry name" value="mini-chromosome maintenance (MCM) complex, chain A, domain 1"/>
    <property type="match status" value="1"/>
</dbReference>
<feature type="domain" description="MCM N-terminal" evidence="2">
    <location>
        <begin position="181"/>
        <end position="218"/>
    </location>
</feature>
<dbReference type="EnsemblMetazoa" id="PPAI003397-RA">
    <property type="protein sequence ID" value="PPAI003397-PA"/>
    <property type="gene ID" value="PPAI003397"/>
</dbReference>
<dbReference type="GO" id="GO:0006270">
    <property type="term" value="P:DNA replication initiation"/>
    <property type="evidence" value="ECO:0007669"/>
    <property type="project" value="InterPro"/>
</dbReference>
<dbReference type="EMBL" id="AJVK01012353">
    <property type="status" value="NOT_ANNOTATED_CDS"/>
    <property type="molecule type" value="Genomic_DNA"/>
</dbReference>
<protein>
    <recommendedName>
        <fullName evidence="2">MCM N-terminal domain-containing protein</fullName>
    </recommendedName>
</protein>
<accession>A0A1B0D774</accession>
<dbReference type="AlphaFoldDB" id="A0A1B0D774"/>
<dbReference type="GO" id="GO:0005524">
    <property type="term" value="F:ATP binding"/>
    <property type="evidence" value="ECO:0007669"/>
    <property type="project" value="InterPro"/>
</dbReference>